<proteinExistence type="predicted"/>
<sequence>MIYSEEMIYDEGYWEGLRVAWHLMFSGVLSEQRDFLEVLKELANARDNARADFERHKEEDQ</sequence>
<dbReference type="AlphaFoldDB" id="A0A0H5Q896"/>
<dbReference type="EMBL" id="LN854168">
    <property type="protein sequence ID" value="CRY97619.1"/>
    <property type="molecule type" value="Genomic_DNA"/>
</dbReference>
<evidence type="ECO:0000313" key="1">
    <source>
        <dbReference type="EMBL" id="CRY97619.1"/>
    </source>
</evidence>
<protein>
    <submittedName>
        <fullName evidence="1">Uncharacterized protein</fullName>
    </submittedName>
</protein>
<name>A0A0H5Q896_9ZZZZ</name>
<accession>A0A0H5Q896</accession>
<reference evidence="1" key="1">
    <citation type="submission" date="2015-06" db="EMBL/GenBank/DDBJ databases">
        <authorList>
            <person name="Joergensen T."/>
        </authorList>
    </citation>
    <scope>NUCLEOTIDE SEQUENCE</scope>
    <source>
        <strain evidence="1">RGFK1663</strain>
    </source>
</reference>
<reference evidence="1" key="2">
    <citation type="submission" date="2015-07" db="EMBL/GenBank/DDBJ databases">
        <title>Plasmids, circular viruses and viroids from rat gut.</title>
        <authorList>
            <person name="Jorgensen T.J."/>
            <person name="Hansen M.A."/>
            <person name="Xu Z."/>
            <person name="Tabak M.A."/>
            <person name="Sorensen S.J."/>
            <person name="Hansen L.H."/>
        </authorList>
    </citation>
    <scope>NUCLEOTIDE SEQUENCE</scope>
    <source>
        <strain evidence="1">RGFK1663</strain>
    </source>
</reference>
<organism evidence="1">
    <name type="scientific">uncultured prokaryote</name>
    <dbReference type="NCBI Taxonomy" id="198431"/>
    <lineage>
        <taxon>unclassified sequences</taxon>
        <taxon>environmental samples</taxon>
    </lineage>
</organism>